<name>A0A4R3J9Z1_9PROT</name>
<keyword evidence="8" id="KW-1185">Reference proteome</keyword>
<dbReference type="Pfam" id="PF13442">
    <property type="entry name" value="Cytochrome_CBB3"/>
    <property type="match status" value="1"/>
</dbReference>
<keyword evidence="2 4" id="KW-0479">Metal-binding</keyword>
<dbReference type="PANTHER" id="PTHR47197">
    <property type="entry name" value="PROTEIN NIRF"/>
    <property type="match status" value="1"/>
</dbReference>
<dbReference type="GO" id="GO:0009055">
    <property type="term" value="F:electron transfer activity"/>
    <property type="evidence" value="ECO:0007669"/>
    <property type="project" value="InterPro"/>
</dbReference>
<reference evidence="7 8" key="1">
    <citation type="submission" date="2019-03" db="EMBL/GenBank/DDBJ databases">
        <title>Genomic Encyclopedia of Type Strains, Phase IV (KMG-IV): sequencing the most valuable type-strain genomes for metagenomic binning, comparative biology and taxonomic classification.</title>
        <authorList>
            <person name="Goeker M."/>
        </authorList>
    </citation>
    <scope>NUCLEOTIDE SEQUENCE [LARGE SCALE GENOMIC DNA]</scope>
    <source>
        <strain evidence="7 8">DSM 101688</strain>
    </source>
</reference>
<dbReference type="GO" id="GO:0046872">
    <property type="term" value="F:metal ion binding"/>
    <property type="evidence" value="ECO:0007669"/>
    <property type="project" value="UniProtKB-KW"/>
</dbReference>
<keyword evidence="5" id="KW-0732">Signal</keyword>
<dbReference type="PANTHER" id="PTHR47197:SF3">
    <property type="entry name" value="DIHYDRO-HEME D1 DEHYDROGENASE"/>
    <property type="match status" value="1"/>
</dbReference>
<dbReference type="Gene3D" id="2.140.10.20">
    <property type="entry name" value="C-terminal (heme d1) domain of cytochrome cd1-nitrite reductase"/>
    <property type="match status" value="1"/>
</dbReference>
<gene>
    <name evidence="7" type="ORF">EDD55_107202</name>
</gene>
<dbReference type="InterPro" id="IPR003143">
    <property type="entry name" value="Cyt_cd1_C_sf"/>
</dbReference>
<protein>
    <submittedName>
        <fullName evidence="7">Mono/diheme cytochrome c family protein</fullName>
    </submittedName>
</protein>
<dbReference type="InterPro" id="IPR036909">
    <property type="entry name" value="Cyt_c-like_dom_sf"/>
</dbReference>
<comment type="caution">
    <text evidence="7">The sequence shown here is derived from an EMBL/GenBank/DDBJ whole genome shotgun (WGS) entry which is preliminary data.</text>
</comment>
<evidence type="ECO:0000256" key="4">
    <source>
        <dbReference type="PROSITE-ProRule" id="PRU00433"/>
    </source>
</evidence>
<dbReference type="CDD" id="cd20777">
    <property type="entry name" value="8prop_heme-binding_NirN"/>
    <property type="match status" value="1"/>
</dbReference>
<dbReference type="InterPro" id="IPR051200">
    <property type="entry name" value="Host-pathogen_enzymatic-act"/>
</dbReference>
<dbReference type="OrthoDB" id="5290932at2"/>
<accession>A0A4R3J9Z1</accession>
<dbReference type="SUPFAM" id="SSF51004">
    <property type="entry name" value="C-terminal (heme d1) domain of cytochrome cd1-nitrite reductase"/>
    <property type="match status" value="1"/>
</dbReference>
<feature type="signal peptide" evidence="5">
    <location>
        <begin position="1"/>
        <end position="28"/>
    </location>
</feature>
<evidence type="ECO:0000256" key="3">
    <source>
        <dbReference type="ARBA" id="ARBA00023004"/>
    </source>
</evidence>
<dbReference type="Proteomes" id="UP000295304">
    <property type="component" value="Unassembled WGS sequence"/>
</dbReference>
<feature type="chain" id="PRO_5020395836" evidence="5">
    <location>
        <begin position="29"/>
        <end position="528"/>
    </location>
</feature>
<dbReference type="EMBL" id="SLZW01000007">
    <property type="protein sequence ID" value="TCS61793.1"/>
    <property type="molecule type" value="Genomic_DNA"/>
</dbReference>
<feature type="domain" description="Cytochrome c" evidence="6">
    <location>
        <begin position="31"/>
        <end position="108"/>
    </location>
</feature>
<dbReference type="AlphaFoldDB" id="A0A4R3J9Z1"/>
<dbReference type="InterPro" id="IPR009056">
    <property type="entry name" value="Cyt_c-like_dom"/>
</dbReference>
<dbReference type="SUPFAM" id="SSF46626">
    <property type="entry name" value="Cytochrome c"/>
    <property type="match status" value="1"/>
</dbReference>
<dbReference type="InterPro" id="IPR011048">
    <property type="entry name" value="Haem_d1_sf"/>
</dbReference>
<evidence type="ECO:0000256" key="5">
    <source>
        <dbReference type="SAM" id="SignalP"/>
    </source>
</evidence>
<evidence type="ECO:0000256" key="2">
    <source>
        <dbReference type="ARBA" id="ARBA00022723"/>
    </source>
</evidence>
<evidence type="ECO:0000259" key="6">
    <source>
        <dbReference type="PROSITE" id="PS51007"/>
    </source>
</evidence>
<proteinExistence type="predicted"/>
<evidence type="ECO:0000313" key="7">
    <source>
        <dbReference type="EMBL" id="TCS61793.1"/>
    </source>
</evidence>
<dbReference type="Gene3D" id="1.10.760.10">
    <property type="entry name" value="Cytochrome c-like domain"/>
    <property type="match status" value="1"/>
</dbReference>
<organism evidence="7 8">
    <name type="scientific">Varunaivibrio sulfuroxidans</name>
    <dbReference type="NCBI Taxonomy" id="1773489"/>
    <lineage>
        <taxon>Bacteria</taxon>
        <taxon>Pseudomonadati</taxon>
        <taxon>Pseudomonadota</taxon>
        <taxon>Alphaproteobacteria</taxon>
        <taxon>Rhodospirillales</taxon>
        <taxon>Magnetovibrionaceae</taxon>
        <taxon>Varunaivibrio</taxon>
    </lineage>
</organism>
<dbReference type="RefSeq" id="WP_132939487.1">
    <property type="nucleotide sequence ID" value="NZ_CP119676.1"/>
</dbReference>
<dbReference type="Pfam" id="PF02239">
    <property type="entry name" value="Cytochrom_D1"/>
    <property type="match status" value="1"/>
</dbReference>
<dbReference type="PROSITE" id="PS51007">
    <property type="entry name" value="CYTC"/>
    <property type="match status" value="1"/>
</dbReference>
<evidence type="ECO:0000313" key="8">
    <source>
        <dbReference type="Proteomes" id="UP000295304"/>
    </source>
</evidence>
<keyword evidence="3 4" id="KW-0408">Iron</keyword>
<keyword evidence="1 4" id="KW-0349">Heme</keyword>
<evidence type="ECO:0000256" key="1">
    <source>
        <dbReference type="ARBA" id="ARBA00022617"/>
    </source>
</evidence>
<dbReference type="GO" id="GO:0020037">
    <property type="term" value="F:heme binding"/>
    <property type="evidence" value="ECO:0007669"/>
    <property type="project" value="InterPro"/>
</dbReference>
<sequence length="528" mass="58070">MKRMVFGALSGAVLTFALGLILAPGARAAAPAIDAGALYVQHCQTCHGVGRLGGMGPALLPENLHRTGRKKALAVIADGRTATQMPPFKTVLRKDQIAALRDFIFTPPAVRPTWDMDKIKASYVLHNDPAGLPPHPVYKGDPLNLFTVVEAGDHHVTILDGDTFTPLWRFPSRFALHGGAKYSPDGRFVYLGSRDGWVSMYDLYNLKPVAEIRAGINMRNIAVSADGRYVLAGNYLPHSLVLLNAKNLRPIKEIKVEDAHGVTSRVSAVYTAPPRHSFIVALKDIPEIWEISYEDHPRPVAKGMIHSYEKGMLEGAFDTGKFPIRRIKLASILDDFFFDQGYDTVVGASRNGKGGQVINLNVGLKIADIDLPGMPHLGSGITFTYKGRPVMATPHLKDGVVSVIDMTTWKTIKRIKTLGPGFFMRGHKNSPYAWVDVFFGPNRDAMQVIDTRTLKIVKTLRPAPGKTSAHVEFDRSGAHALVSIWDTNGAIVVYDAKTFKEVKRIPMKKPVGKYNVYNKITYSRGTSH</sequence>